<reference evidence="2" key="1">
    <citation type="submission" date="2017-02" db="EMBL/GenBank/DDBJ databases">
        <title>Delving into the versatile metabolic prowess of the omnipresent phylum Bacteroidetes.</title>
        <authorList>
            <person name="Nobu M.K."/>
            <person name="Mei R."/>
            <person name="Narihiro T."/>
            <person name="Kuroda K."/>
            <person name="Liu W.-T."/>
        </authorList>
    </citation>
    <scope>NUCLEOTIDE SEQUENCE</scope>
    <source>
        <strain evidence="2">ADurb.Bin276</strain>
    </source>
</reference>
<evidence type="ECO:0000259" key="1">
    <source>
        <dbReference type="PROSITE" id="PS50943"/>
    </source>
</evidence>
<dbReference type="PROSITE" id="PS50943">
    <property type="entry name" value="HTH_CROC1"/>
    <property type="match status" value="1"/>
</dbReference>
<organism evidence="2">
    <name type="scientific">Candidatus Atribacter allofermentans</name>
    <dbReference type="NCBI Taxonomy" id="1852833"/>
    <lineage>
        <taxon>Bacteria</taxon>
        <taxon>Pseudomonadati</taxon>
        <taxon>Atribacterota</taxon>
        <taxon>Atribacteria</taxon>
        <taxon>Atribacterales</taxon>
        <taxon>Atribacteraceae</taxon>
        <taxon>Atribacter</taxon>
    </lineage>
</organism>
<protein>
    <recommendedName>
        <fullName evidence="1">HTH cro/C1-type domain-containing protein</fullName>
    </recommendedName>
</protein>
<evidence type="ECO:0000313" key="2">
    <source>
        <dbReference type="EMBL" id="OQA61622.1"/>
    </source>
</evidence>
<dbReference type="SUPFAM" id="SSF47413">
    <property type="entry name" value="lambda repressor-like DNA-binding domains"/>
    <property type="match status" value="1"/>
</dbReference>
<dbReference type="Proteomes" id="UP000485569">
    <property type="component" value="Unassembled WGS sequence"/>
</dbReference>
<dbReference type="AlphaFoldDB" id="A0A1V5T5W1"/>
<dbReference type="GO" id="GO:0003677">
    <property type="term" value="F:DNA binding"/>
    <property type="evidence" value="ECO:0007669"/>
    <property type="project" value="InterPro"/>
</dbReference>
<proteinExistence type="predicted"/>
<comment type="caution">
    <text evidence="2">The sequence shown here is derived from an EMBL/GenBank/DDBJ whole genome shotgun (WGS) entry which is preliminary data.</text>
</comment>
<gene>
    <name evidence="2" type="ORF">BWY41_00049</name>
</gene>
<dbReference type="CDD" id="cd00093">
    <property type="entry name" value="HTH_XRE"/>
    <property type="match status" value="1"/>
</dbReference>
<name>A0A1V5T5W1_9BACT</name>
<dbReference type="InterPro" id="IPR001387">
    <property type="entry name" value="Cro/C1-type_HTH"/>
</dbReference>
<dbReference type="EMBL" id="MWBQ01000014">
    <property type="protein sequence ID" value="OQA61622.1"/>
    <property type="molecule type" value="Genomic_DNA"/>
</dbReference>
<dbReference type="InterPro" id="IPR010982">
    <property type="entry name" value="Lambda_DNA-bd_dom_sf"/>
</dbReference>
<dbReference type="Gene3D" id="1.10.260.40">
    <property type="entry name" value="lambda repressor-like DNA-binding domains"/>
    <property type="match status" value="1"/>
</dbReference>
<feature type="domain" description="HTH cro/C1-type" evidence="1">
    <location>
        <begin position="35"/>
        <end position="80"/>
    </location>
</feature>
<sequence length="125" mass="14255">MTTGNVEATKFLRSLDPTPLSIGRILWAHRTGEEMTLKDFSKLLEISVANLCDIEKGRKFVSPKRAARFAKALQLSEKLFVQIALQDLLRNDGFKDAEIKIIKWPIKKSPSRRSQQLHQKRAHSA</sequence>
<accession>A0A1V5T5W1</accession>